<dbReference type="EMBL" id="ML119704">
    <property type="protein sequence ID" value="RPA79023.1"/>
    <property type="molecule type" value="Genomic_DNA"/>
</dbReference>
<keyword evidence="2" id="KW-0812">Transmembrane</keyword>
<accession>A0A3N4HYT1</accession>
<organism evidence="3 4">
    <name type="scientific">Ascobolus immersus RN42</name>
    <dbReference type="NCBI Taxonomy" id="1160509"/>
    <lineage>
        <taxon>Eukaryota</taxon>
        <taxon>Fungi</taxon>
        <taxon>Dikarya</taxon>
        <taxon>Ascomycota</taxon>
        <taxon>Pezizomycotina</taxon>
        <taxon>Pezizomycetes</taxon>
        <taxon>Pezizales</taxon>
        <taxon>Ascobolaceae</taxon>
        <taxon>Ascobolus</taxon>
    </lineage>
</organism>
<keyword evidence="4" id="KW-1185">Reference proteome</keyword>
<feature type="region of interest" description="Disordered" evidence="1">
    <location>
        <begin position="185"/>
        <end position="205"/>
    </location>
</feature>
<feature type="compositionally biased region" description="Basic and acidic residues" evidence="1">
    <location>
        <begin position="192"/>
        <end position="203"/>
    </location>
</feature>
<proteinExistence type="predicted"/>
<evidence type="ECO:0000256" key="2">
    <source>
        <dbReference type="SAM" id="Phobius"/>
    </source>
</evidence>
<keyword evidence="2" id="KW-1133">Transmembrane helix</keyword>
<protein>
    <submittedName>
        <fullName evidence="3">Uncharacterized protein</fullName>
    </submittedName>
</protein>
<feature type="transmembrane region" description="Helical" evidence="2">
    <location>
        <begin position="214"/>
        <end position="233"/>
    </location>
</feature>
<evidence type="ECO:0000313" key="3">
    <source>
        <dbReference type="EMBL" id="RPA79023.1"/>
    </source>
</evidence>
<keyword evidence="2" id="KW-0472">Membrane</keyword>
<name>A0A3N4HYT1_ASCIM</name>
<evidence type="ECO:0000256" key="1">
    <source>
        <dbReference type="SAM" id="MobiDB-lite"/>
    </source>
</evidence>
<evidence type="ECO:0000313" key="4">
    <source>
        <dbReference type="Proteomes" id="UP000275078"/>
    </source>
</evidence>
<sequence>MSLSTSLLAARAPVPLAFSLHRRSNDTDDSTDGSLDIPVLTCNGTRLFDPEAIVDYASKSYKESMNFEVAAFACPYTEALETLCTDAMEAPDFNKLNTTTDEEFDAALTTPKRKAHCTPVCNAVHDGSYLTESLKCLARNCDDSEKAENSKNLNRYYDEFFKFVWKPDCERMGLTKVVPVPGGVEAPVPPTDSKEDAAVKSEESSASGLRMTGGWGASVIVALAFGSVFSGFLV</sequence>
<dbReference type="AlphaFoldDB" id="A0A3N4HYT1"/>
<dbReference type="Proteomes" id="UP000275078">
    <property type="component" value="Unassembled WGS sequence"/>
</dbReference>
<gene>
    <name evidence="3" type="ORF">BJ508DRAFT_416224</name>
</gene>
<reference evidence="3 4" key="1">
    <citation type="journal article" date="2018" name="Nat. Ecol. Evol.">
        <title>Pezizomycetes genomes reveal the molecular basis of ectomycorrhizal truffle lifestyle.</title>
        <authorList>
            <person name="Murat C."/>
            <person name="Payen T."/>
            <person name="Noel B."/>
            <person name="Kuo A."/>
            <person name="Morin E."/>
            <person name="Chen J."/>
            <person name="Kohler A."/>
            <person name="Krizsan K."/>
            <person name="Balestrini R."/>
            <person name="Da Silva C."/>
            <person name="Montanini B."/>
            <person name="Hainaut M."/>
            <person name="Levati E."/>
            <person name="Barry K.W."/>
            <person name="Belfiori B."/>
            <person name="Cichocki N."/>
            <person name="Clum A."/>
            <person name="Dockter R.B."/>
            <person name="Fauchery L."/>
            <person name="Guy J."/>
            <person name="Iotti M."/>
            <person name="Le Tacon F."/>
            <person name="Lindquist E.A."/>
            <person name="Lipzen A."/>
            <person name="Malagnac F."/>
            <person name="Mello A."/>
            <person name="Molinier V."/>
            <person name="Miyauchi S."/>
            <person name="Poulain J."/>
            <person name="Riccioni C."/>
            <person name="Rubini A."/>
            <person name="Sitrit Y."/>
            <person name="Splivallo R."/>
            <person name="Traeger S."/>
            <person name="Wang M."/>
            <person name="Zifcakova L."/>
            <person name="Wipf D."/>
            <person name="Zambonelli A."/>
            <person name="Paolocci F."/>
            <person name="Nowrousian M."/>
            <person name="Ottonello S."/>
            <person name="Baldrian P."/>
            <person name="Spatafora J.W."/>
            <person name="Henrissat B."/>
            <person name="Nagy L.G."/>
            <person name="Aury J.M."/>
            <person name="Wincker P."/>
            <person name="Grigoriev I.V."/>
            <person name="Bonfante P."/>
            <person name="Martin F.M."/>
        </authorList>
    </citation>
    <scope>NUCLEOTIDE SEQUENCE [LARGE SCALE GENOMIC DNA]</scope>
    <source>
        <strain evidence="3 4">RN42</strain>
    </source>
</reference>